<evidence type="ECO:0000313" key="3">
    <source>
        <dbReference type="Proteomes" id="UP001596004"/>
    </source>
</evidence>
<reference evidence="3" key="1">
    <citation type="journal article" date="2019" name="Int. J. Syst. Evol. Microbiol.">
        <title>The Global Catalogue of Microorganisms (GCM) 10K type strain sequencing project: providing services to taxonomists for standard genome sequencing and annotation.</title>
        <authorList>
            <consortium name="The Broad Institute Genomics Platform"/>
            <consortium name="The Broad Institute Genome Sequencing Center for Infectious Disease"/>
            <person name="Wu L."/>
            <person name="Ma J."/>
        </authorList>
    </citation>
    <scope>NUCLEOTIDE SEQUENCE [LARGE SCALE GENOMIC DNA]</scope>
    <source>
        <strain evidence="3">CGMCC 4.7132</strain>
    </source>
</reference>
<sequence>MTARFDRTPRDVLALYHRAMVDMSADDLADLYAVDGVHEFPFRAPGFPARFHGREEVRAGYHKAWDASPVRLAEIRDVAVHEAADPEVIVGEWRGTGTAGPDGRPCELSGLLMFRVREGEIVETRDYMDVFGTYHAIGRLKDVVAALDAPAPS</sequence>
<evidence type="ECO:0000259" key="1">
    <source>
        <dbReference type="Pfam" id="PF12680"/>
    </source>
</evidence>
<name>A0ABV9C8D7_9ACTN</name>
<dbReference type="RefSeq" id="WP_380835720.1">
    <property type="nucleotide sequence ID" value="NZ_JBHSFP010000001.1"/>
</dbReference>
<dbReference type="EMBL" id="JBHSFP010000001">
    <property type="protein sequence ID" value="MFC4529304.1"/>
    <property type="molecule type" value="Genomic_DNA"/>
</dbReference>
<dbReference type="Proteomes" id="UP001596004">
    <property type="component" value="Unassembled WGS sequence"/>
</dbReference>
<evidence type="ECO:0000313" key="2">
    <source>
        <dbReference type="EMBL" id="MFC4529304.1"/>
    </source>
</evidence>
<protein>
    <submittedName>
        <fullName evidence="2">Nuclear transport factor 2 family protein</fullName>
    </submittedName>
</protein>
<gene>
    <name evidence="2" type="ORF">ACFO60_00900</name>
</gene>
<proteinExistence type="predicted"/>
<feature type="domain" description="SnoaL-like" evidence="1">
    <location>
        <begin position="16"/>
        <end position="123"/>
    </location>
</feature>
<comment type="caution">
    <text evidence="2">The sequence shown here is derived from an EMBL/GenBank/DDBJ whole genome shotgun (WGS) entry which is preliminary data.</text>
</comment>
<organism evidence="2 3">
    <name type="scientific">Sphaerisporangium dianthi</name>
    <dbReference type="NCBI Taxonomy" id="1436120"/>
    <lineage>
        <taxon>Bacteria</taxon>
        <taxon>Bacillati</taxon>
        <taxon>Actinomycetota</taxon>
        <taxon>Actinomycetes</taxon>
        <taxon>Streptosporangiales</taxon>
        <taxon>Streptosporangiaceae</taxon>
        <taxon>Sphaerisporangium</taxon>
    </lineage>
</organism>
<dbReference type="Gene3D" id="3.10.450.50">
    <property type="match status" value="1"/>
</dbReference>
<accession>A0ABV9C8D7</accession>
<dbReference type="SUPFAM" id="SSF54427">
    <property type="entry name" value="NTF2-like"/>
    <property type="match status" value="1"/>
</dbReference>
<keyword evidence="3" id="KW-1185">Reference proteome</keyword>
<dbReference type="InterPro" id="IPR032710">
    <property type="entry name" value="NTF2-like_dom_sf"/>
</dbReference>
<dbReference type="Pfam" id="PF12680">
    <property type="entry name" value="SnoaL_2"/>
    <property type="match status" value="1"/>
</dbReference>
<dbReference type="InterPro" id="IPR037401">
    <property type="entry name" value="SnoaL-like"/>
</dbReference>